<organism evidence="9">
    <name type="scientific">Kitasatospora sp. CMC57</name>
    <dbReference type="NCBI Taxonomy" id="3231513"/>
    <lineage>
        <taxon>Bacteria</taxon>
        <taxon>Bacillati</taxon>
        <taxon>Actinomycetota</taxon>
        <taxon>Actinomycetes</taxon>
        <taxon>Kitasatosporales</taxon>
        <taxon>Streptomycetaceae</taxon>
        <taxon>Kitasatospora</taxon>
    </lineage>
</organism>
<evidence type="ECO:0000256" key="1">
    <source>
        <dbReference type="ARBA" id="ARBA00004193"/>
    </source>
</evidence>
<protein>
    <submittedName>
        <fullName evidence="9">BMP family ABC transporter substrate-binding protein</fullName>
    </submittedName>
</protein>
<proteinExistence type="inferred from homology"/>
<dbReference type="EMBL" id="AP035881">
    <property type="protein sequence ID" value="BFP47625.1"/>
    <property type="molecule type" value="Genomic_DNA"/>
</dbReference>
<keyword evidence="6" id="KW-0449">Lipoprotein</keyword>
<dbReference type="PROSITE" id="PS51257">
    <property type="entry name" value="PROKAR_LIPOPROTEIN"/>
    <property type="match status" value="1"/>
</dbReference>
<comment type="similarity">
    <text evidence="2">Belongs to the BMP lipoprotein family.</text>
</comment>
<evidence type="ECO:0000259" key="8">
    <source>
        <dbReference type="Pfam" id="PF02608"/>
    </source>
</evidence>
<evidence type="ECO:0000256" key="7">
    <source>
        <dbReference type="SAM" id="SignalP"/>
    </source>
</evidence>
<dbReference type="InterPro" id="IPR050957">
    <property type="entry name" value="BMP_lipoprotein"/>
</dbReference>
<keyword evidence="3" id="KW-1003">Cell membrane</keyword>
<keyword evidence="5" id="KW-0472">Membrane</keyword>
<feature type="domain" description="ABC transporter substrate-binding protein PnrA-like" evidence="8">
    <location>
        <begin position="44"/>
        <end position="348"/>
    </location>
</feature>
<evidence type="ECO:0000256" key="6">
    <source>
        <dbReference type="ARBA" id="ARBA00023288"/>
    </source>
</evidence>
<dbReference type="Gene3D" id="3.40.50.2300">
    <property type="match status" value="2"/>
</dbReference>
<dbReference type="CDD" id="cd06354">
    <property type="entry name" value="PBP1_PrnA-like"/>
    <property type="match status" value="1"/>
</dbReference>
<feature type="signal peptide" evidence="7">
    <location>
        <begin position="1"/>
        <end position="22"/>
    </location>
</feature>
<dbReference type="PANTHER" id="PTHR34296:SF2">
    <property type="entry name" value="ABC TRANSPORTER GUANOSINE-BINDING PROTEIN NUPN"/>
    <property type="match status" value="1"/>
</dbReference>
<dbReference type="Pfam" id="PF02608">
    <property type="entry name" value="Bmp"/>
    <property type="match status" value="1"/>
</dbReference>
<reference evidence="9" key="1">
    <citation type="submission" date="2024-07" db="EMBL/GenBank/DDBJ databases">
        <title>Complete genome sequences of cellulolytic bacteria, Kitasatospora sp. CMC57 and Streptomyces sp. CMC78, isolated from Japanese agricultural soil.</title>
        <authorList>
            <person name="Hashimoto T."/>
            <person name="Ito M."/>
            <person name="Iwamoto M."/>
            <person name="Fukahori D."/>
            <person name="Shoda T."/>
            <person name="Sakoda M."/>
            <person name="Morohoshi T."/>
            <person name="Mitsuboshi M."/>
            <person name="Nishizawa T."/>
        </authorList>
    </citation>
    <scope>NUCLEOTIDE SEQUENCE</scope>
    <source>
        <strain evidence="9">CMC57</strain>
    </source>
</reference>
<keyword evidence="4 7" id="KW-0732">Signal</keyword>
<evidence type="ECO:0000256" key="5">
    <source>
        <dbReference type="ARBA" id="ARBA00023136"/>
    </source>
</evidence>
<dbReference type="RefSeq" id="WP_407989936.1">
    <property type="nucleotide sequence ID" value="NZ_AP035881.2"/>
</dbReference>
<comment type="subcellular location">
    <subcellularLocation>
        <location evidence="1">Cell membrane</location>
        <topology evidence="1">Lipid-anchor</topology>
    </subcellularLocation>
</comment>
<evidence type="ECO:0000256" key="2">
    <source>
        <dbReference type="ARBA" id="ARBA00008610"/>
    </source>
</evidence>
<accession>A0AB33K4I2</accession>
<dbReference type="PANTHER" id="PTHR34296">
    <property type="entry name" value="TRANSCRIPTIONAL ACTIVATOR PROTEIN MED"/>
    <property type="match status" value="1"/>
</dbReference>
<sequence>MRRSMKLAAVVLTGSLGIASLAACGAKSTDNNTSAPAGGASGIKVGMAYDIGGRGDQSFNDSAARGLDKAKADLGVQVTEAEAKTGEAEADKETRLKTLVTGGFNPIIAVGFVYQAAVEKVAKDNPNVKFAIIDSGSSTQPSNVTSLTFSEQEGSYLAGVAAASKSTAKHIGFIGGVQSELIKKFEAGYVAGAKSVTPDIKIETTYLTTPPDFSGFNDPGKGKDAAQGQIDKGADVVYSAAGSSGNGAIEAVYNAKKWAIGVDSDQAAQPALAKYKDRILTSMVKNVDTAVYSYIDSVKKGSPITGAKNFDLKEKGVSLATTGGFISDIQAKLDAATAAITSGATKIPTTTG</sequence>
<gene>
    <name evidence="9" type="ORF">KCMC57_39930</name>
</gene>
<dbReference type="InterPro" id="IPR003760">
    <property type="entry name" value="PnrA-like"/>
</dbReference>
<evidence type="ECO:0000256" key="4">
    <source>
        <dbReference type="ARBA" id="ARBA00022729"/>
    </source>
</evidence>
<feature type="chain" id="PRO_5044278985" evidence="7">
    <location>
        <begin position="23"/>
        <end position="352"/>
    </location>
</feature>
<name>A0AB33K4I2_9ACTN</name>
<evidence type="ECO:0000256" key="3">
    <source>
        <dbReference type="ARBA" id="ARBA00022475"/>
    </source>
</evidence>
<dbReference type="SUPFAM" id="SSF53822">
    <property type="entry name" value="Periplasmic binding protein-like I"/>
    <property type="match status" value="1"/>
</dbReference>
<evidence type="ECO:0000313" key="9">
    <source>
        <dbReference type="EMBL" id="BFP47625.1"/>
    </source>
</evidence>
<dbReference type="AlphaFoldDB" id="A0AB33K4I2"/>
<dbReference type="InterPro" id="IPR028082">
    <property type="entry name" value="Peripla_BP_I"/>
</dbReference>
<dbReference type="GO" id="GO:0005886">
    <property type="term" value="C:plasma membrane"/>
    <property type="evidence" value="ECO:0007669"/>
    <property type="project" value="UniProtKB-SubCell"/>
</dbReference>